<gene>
    <name evidence="2" type="ORF">chiPu_0017871</name>
</gene>
<feature type="compositionally biased region" description="Polar residues" evidence="1">
    <location>
        <begin position="377"/>
        <end position="394"/>
    </location>
</feature>
<feature type="region of interest" description="Disordered" evidence="1">
    <location>
        <begin position="894"/>
        <end position="1146"/>
    </location>
</feature>
<feature type="compositionally biased region" description="Pro residues" evidence="1">
    <location>
        <begin position="661"/>
        <end position="674"/>
    </location>
</feature>
<dbReference type="GO" id="GO:0030154">
    <property type="term" value="P:cell differentiation"/>
    <property type="evidence" value="ECO:0007669"/>
    <property type="project" value="TreeGrafter"/>
</dbReference>
<dbReference type="EMBL" id="BEZZ01001398">
    <property type="protein sequence ID" value="GCC18273.1"/>
    <property type="molecule type" value="Genomic_DNA"/>
</dbReference>
<feature type="compositionally biased region" description="Basic and acidic residues" evidence="1">
    <location>
        <begin position="1361"/>
        <end position="1370"/>
    </location>
</feature>
<feature type="compositionally biased region" description="Low complexity" evidence="1">
    <location>
        <begin position="598"/>
        <end position="611"/>
    </location>
</feature>
<feature type="region of interest" description="Disordered" evidence="1">
    <location>
        <begin position="431"/>
        <end position="530"/>
    </location>
</feature>
<accession>A0A401RJE7</accession>
<feature type="compositionally biased region" description="Basic and acidic residues" evidence="1">
    <location>
        <begin position="395"/>
        <end position="409"/>
    </location>
</feature>
<feature type="compositionally biased region" description="Pro residues" evidence="1">
    <location>
        <begin position="692"/>
        <end position="707"/>
    </location>
</feature>
<dbReference type="PANTHER" id="PTHR23039">
    <property type="entry name" value="NANCE-HORAN SYNDROME PROTEIN"/>
    <property type="match status" value="1"/>
</dbReference>
<comment type="caution">
    <text evidence="2">The sequence shown here is derived from an EMBL/GenBank/DDBJ whole genome shotgun (WGS) entry which is preliminary data.</text>
</comment>
<feature type="compositionally biased region" description="Polar residues" evidence="1">
    <location>
        <begin position="1068"/>
        <end position="1089"/>
    </location>
</feature>
<feature type="compositionally biased region" description="Polar residues" evidence="1">
    <location>
        <begin position="158"/>
        <end position="172"/>
    </location>
</feature>
<feature type="compositionally biased region" description="Polar residues" evidence="1">
    <location>
        <begin position="457"/>
        <end position="491"/>
    </location>
</feature>
<evidence type="ECO:0000313" key="3">
    <source>
        <dbReference type="Proteomes" id="UP000287033"/>
    </source>
</evidence>
<protein>
    <submittedName>
        <fullName evidence="2">Uncharacterized protein</fullName>
    </submittedName>
</protein>
<dbReference type="OMA" id="LLCRHKS"/>
<keyword evidence="3" id="KW-1185">Reference proteome</keyword>
<feature type="region of interest" description="Disordered" evidence="1">
    <location>
        <begin position="365"/>
        <end position="409"/>
    </location>
</feature>
<dbReference type="OrthoDB" id="9948858at2759"/>
<feature type="compositionally biased region" description="Polar residues" evidence="1">
    <location>
        <begin position="1303"/>
        <end position="1315"/>
    </location>
</feature>
<dbReference type="Proteomes" id="UP000287033">
    <property type="component" value="Unassembled WGS sequence"/>
</dbReference>
<evidence type="ECO:0000313" key="2">
    <source>
        <dbReference type="EMBL" id="GCC18273.1"/>
    </source>
</evidence>
<proteinExistence type="predicted"/>
<sequence length="1376" mass="145805">MGNVHHTKKVQGAKSRPLWHFALRRPNKKKIVASEVDDESKWAVHYKPAQYEHQQENVFIPSTRPPHIEDLHKEAELGLKSLQEQGNLAGCSQQQIGNGCGYAEDTSQHDGDDVSHGEKSGSCAPNDEAWAKTRSLPPPTPDEIRKDSLSPRSGVIPTGTTFKPPQKLQSSFKGPKLKEKRIRRTTIMGLPQHVQQELGFGKGSHASIRAVKVPGDDSAGIVSESRGEGNHCFNIVPHSRARGSLRSVTFTDSSQGATESISTLEIHDQQNWGLIDFSQRPKSLAVPKSSPSSELQNPVMSMSPQATYLSKIIPNAILPSAVDVVMINTSQNCLRTVSRDSLIFTPSPACSRSISLQNYDGRDYASSDAWSQSQSSETIVSNNSTISSQGNVRNHSAEKVREKSCDEHNLTNSVPDFRADTSRWVNACSAQNVSETTEDTPAHNTSNYQTDELKSNGFDNQPLSPAESTSSIVDASDTQSVTSERSISRSLSVRKMKKAPVPPRRIHSLQQKEEELNSKLKDESCVSPEEDDVFSPALSEINRIKPEPCVDSPFAAANTPARHIPVIAKSRIEEMSKGKSNIPPGSTNSPDKSERTMSPSSGYSSQSGTPTMGKDSTSPSPPAGRSKTERSTSLLSPEESLSSSSASISSSISERVDFFSIPPPPSSPAPPPPTVKIAKLPPSLLYSWGPASIPPPPAGPAPSPPTRKPSFLFPAAAHAAPVSKTTSNQAPPVTTTTSNQAPHVTMVTSNRASPVTMAASTQASPVTMATSNQAPPVTMATPNQASPVTTATSKQASPVTTATSNQAPPVTTATSTQASPVTTATSNQASPVTTAVSNQAVLITATIPSSITTLVSNQAPPVTAATAAQAPPATGTFPVAVLSSVSEAVHASSNPVDTSISSAPSTGQQEIIPVATERLSPPPSPPPSHHPPPPPKKGTTTGTSSPPSSSILEPKRLSGFDWPPPPPPLTLSAFPPSTEPLSMPENANVTHQDGQEADFLFPPPPPPSLLTISVQEKRFSAQDLQSVSPTPPPPIPLDKPLENTIPGQPATSEPSSQPLPPPLPTETKQSSGPKPSTSPAAVSMSNHLQQKPFVLPGTLPADSHFSKVITPKPKMSSQDSENKLNVQSSPNQNGSDQGGKPIVTPSLLQMVRLRSVQMNTYMPGGLDSQHQVTKIQPDLKPPAKTNVTAPSKPARKSLTHRLSSSSDSESSIKPNSSHSGKKPTAGEVHGQSTFKPPDDGAPQKSPASTASFILSKNVSPKKLIFETPRSPEAEAEVKRNFVAELNSVSERITSKSESKGPTDAQSKAVSETVSAQKKPGRIPPPVAKKPLFLPNAHRPHVASSNVTETPPAQEMSGSHETTSDTKDEKGNSSCEN</sequence>
<feature type="compositionally biased region" description="Low complexity" evidence="1">
    <location>
        <begin position="937"/>
        <end position="950"/>
    </location>
</feature>
<feature type="compositionally biased region" description="Polar residues" evidence="1">
    <location>
        <begin position="1115"/>
        <end position="1135"/>
    </location>
</feature>
<feature type="region of interest" description="Disordered" evidence="1">
    <location>
        <begin position="1289"/>
        <end position="1376"/>
    </location>
</feature>
<feature type="region of interest" description="Disordered" evidence="1">
    <location>
        <begin position="572"/>
        <end position="832"/>
    </location>
</feature>
<feature type="compositionally biased region" description="Basic and acidic residues" evidence="1">
    <location>
        <begin position="106"/>
        <end position="119"/>
    </location>
</feature>
<dbReference type="InterPro" id="IPR024845">
    <property type="entry name" value="NHS-like"/>
</dbReference>
<feature type="compositionally biased region" description="Low complexity" evidence="1">
    <location>
        <begin position="631"/>
        <end position="653"/>
    </location>
</feature>
<feature type="compositionally biased region" description="Low complexity" evidence="1">
    <location>
        <begin position="1203"/>
        <end position="1217"/>
    </location>
</feature>
<name>A0A401RJE7_CHIPU</name>
<evidence type="ECO:0000256" key="1">
    <source>
        <dbReference type="SAM" id="MobiDB-lite"/>
    </source>
</evidence>
<feature type="compositionally biased region" description="Low complexity" evidence="1">
    <location>
        <begin position="366"/>
        <end position="376"/>
    </location>
</feature>
<dbReference type="PANTHER" id="PTHR23039:SF6">
    <property type="entry name" value="SIMILAR TO MKIAA1522 PROTEIN"/>
    <property type="match status" value="1"/>
</dbReference>
<feature type="compositionally biased region" description="Polar residues" evidence="1">
    <location>
        <begin position="894"/>
        <end position="909"/>
    </location>
</feature>
<dbReference type="Pfam" id="PF15273">
    <property type="entry name" value="NHS"/>
    <property type="match status" value="1"/>
</dbReference>
<feature type="compositionally biased region" description="Basic and acidic residues" evidence="1">
    <location>
        <begin position="510"/>
        <end position="524"/>
    </location>
</feature>
<reference evidence="2 3" key="1">
    <citation type="journal article" date="2018" name="Nat. Ecol. Evol.">
        <title>Shark genomes provide insights into elasmobranch evolution and the origin of vertebrates.</title>
        <authorList>
            <person name="Hara Y"/>
            <person name="Yamaguchi K"/>
            <person name="Onimaru K"/>
            <person name="Kadota M"/>
            <person name="Koyanagi M"/>
            <person name="Keeley SD"/>
            <person name="Tatsumi K"/>
            <person name="Tanaka K"/>
            <person name="Motone F"/>
            <person name="Kageyama Y"/>
            <person name="Nozu R"/>
            <person name="Adachi N"/>
            <person name="Nishimura O"/>
            <person name="Nakagawa R"/>
            <person name="Tanegashima C"/>
            <person name="Kiyatake I"/>
            <person name="Matsumoto R"/>
            <person name="Murakumo K"/>
            <person name="Nishida K"/>
            <person name="Terakita A"/>
            <person name="Kuratani S"/>
            <person name="Sato K"/>
            <person name="Hyodo S Kuraku.S."/>
        </authorList>
    </citation>
    <scope>NUCLEOTIDE SEQUENCE [LARGE SCALE GENOMIC DNA]</scope>
</reference>
<feature type="compositionally biased region" description="Polar residues" evidence="1">
    <location>
        <begin position="1342"/>
        <end position="1360"/>
    </location>
</feature>
<feature type="region of interest" description="Disordered" evidence="1">
    <location>
        <begin position="102"/>
        <end position="176"/>
    </location>
</feature>
<feature type="region of interest" description="Disordered" evidence="1">
    <location>
        <begin position="1161"/>
        <end position="1253"/>
    </location>
</feature>
<feature type="compositionally biased region" description="Polar residues" evidence="1">
    <location>
        <begin position="723"/>
        <end position="832"/>
    </location>
</feature>
<feature type="compositionally biased region" description="Pro residues" evidence="1">
    <location>
        <begin position="920"/>
        <end position="936"/>
    </location>
</feature>
<organism evidence="2 3">
    <name type="scientific">Chiloscyllium punctatum</name>
    <name type="common">Brownbanded bambooshark</name>
    <name type="synonym">Hemiscyllium punctatum</name>
    <dbReference type="NCBI Taxonomy" id="137246"/>
    <lineage>
        <taxon>Eukaryota</taxon>
        <taxon>Metazoa</taxon>
        <taxon>Chordata</taxon>
        <taxon>Craniata</taxon>
        <taxon>Vertebrata</taxon>
        <taxon>Chondrichthyes</taxon>
        <taxon>Elasmobranchii</taxon>
        <taxon>Galeomorphii</taxon>
        <taxon>Galeoidea</taxon>
        <taxon>Orectolobiformes</taxon>
        <taxon>Hemiscylliidae</taxon>
        <taxon>Chiloscyllium</taxon>
    </lineage>
</organism>